<dbReference type="AlphaFoldDB" id="A0A2H0M011"/>
<name>A0A2H0M011_9BACT</name>
<organism evidence="1 2">
    <name type="scientific">Candidatus Ghiorseimicrobium undicola</name>
    <dbReference type="NCBI Taxonomy" id="1974746"/>
    <lineage>
        <taxon>Bacteria</taxon>
        <taxon>Pseudomonadati</taxon>
        <taxon>Candidatus Omnitrophota</taxon>
        <taxon>Candidatus Ghiorseimicrobium</taxon>
    </lineage>
</organism>
<sequence>MFIIYFFWRKFKIFNQDAFATGFQAGGECGEDYPAEYRKNIEEIFPISYETGLFIQRASLTGQSRRLFFLWIPRFRGNKRGDKSNLLSIL</sequence>
<dbReference type="Proteomes" id="UP000229641">
    <property type="component" value="Unassembled WGS sequence"/>
</dbReference>
<evidence type="ECO:0000313" key="1">
    <source>
        <dbReference type="EMBL" id="PIQ89976.1"/>
    </source>
</evidence>
<evidence type="ECO:0000313" key="2">
    <source>
        <dbReference type="Proteomes" id="UP000229641"/>
    </source>
</evidence>
<dbReference type="EMBL" id="PCWA01000007">
    <property type="protein sequence ID" value="PIQ89976.1"/>
    <property type="molecule type" value="Genomic_DNA"/>
</dbReference>
<comment type="caution">
    <text evidence="1">The sequence shown here is derived from an EMBL/GenBank/DDBJ whole genome shotgun (WGS) entry which is preliminary data.</text>
</comment>
<proteinExistence type="predicted"/>
<accession>A0A2H0M011</accession>
<reference evidence="1 2" key="1">
    <citation type="submission" date="2017-09" db="EMBL/GenBank/DDBJ databases">
        <title>Depth-based differentiation of microbial function through sediment-hosted aquifers and enrichment of novel symbionts in the deep terrestrial subsurface.</title>
        <authorList>
            <person name="Probst A.J."/>
            <person name="Ladd B."/>
            <person name="Jarett J.K."/>
            <person name="Geller-Mcgrath D.E."/>
            <person name="Sieber C.M."/>
            <person name="Emerson J.B."/>
            <person name="Anantharaman K."/>
            <person name="Thomas B.C."/>
            <person name="Malmstrom R."/>
            <person name="Stieglmeier M."/>
            <person name="Klingl A."/>
            <person name="Woyke T."/>
            <person name="Ryan C.M."/>
            <person name="Banfield J.F."/>
        </authorList>
    </citation>
    <scope>NUCLEOTIDE SEQUENCE [LARGE SCALE GENOMIC DNA]</scope>
    <source>
        <strain evidence="1">CG11_big_fil_rev_8_21_14_0_20_42_13</strain>
    </source>
</reference>
<protein>
    <submittedName>
        <fullName evidence="1">Uncharacterized protein</fullName>
    </submittedName>
</protein>
<gene>
    <name evidence="1" type="ORF">COV72_00245</name>
</gene>